<evidence type="ECO:0000256" key="5">
    <source>
        <dbReference type="ARBA" id="ARBA00022692"/>
    </source>
</evidence>
<organism evidence="9 10">
    <name type="scientific">Nonomuraea cypriaca</name>
    <dbReference type="NCBI Taxonomy" id="1187855"/>
    <lineage>
        <taxon>Bacteria</taxon>
        <taxon>Bacillati</taxon>
        <taxon>Actinomycetota</taxon>
        <taxon>Actinomycetes</taxon>
        <taxon>Streptosporangiales</taxon>
        <taxon>Streptosporangiaceae</taxon>
        <taxon>Nonomuraea</taxon>
    </lineage>
</organism>
<comment type="subcellular location">
    <subcellularLocation>
        <location evidence="1">Cell membrane</location>
        <topology evidence="1">Multi-pass membrane protein</topology>
    </subcellularLocation>
</comment>
<name>A0A931A140_9ACTN</name>
<comment type="caution">
    <text evidence="9">The sequence shown here is derived from an EMBL/GenBank/DDBJ whole genome shotgun (WGS) entry which is preliminary data.</text>
</comment>
<feature type="transmembrane region" description="Helical" evidence="8">
    <location>
        <begin position="408"/>
        <end position="429"/>
    </location>
</feature>
<evidence type="ECO:0000256" key="3">
    <source>
        <dbReference type="ARBA" id="ARBA00022676"/>
    </source>
</evidence>
<keyword evidence="3" id="KW-0328">Glycosyltransferase</keyword>
<evidence type="ECO:0000256" key="6">
    <source>
        <dbReference type="ARBA" id="ARBA00022989"/>
    </source>
</evidence>
<reference evidence="9" key="1">
    <citation type="submission" date="2020-11" db="EMBL/GenBank/DDBJ databases">
        <title>Whole-genome analyses of Nonomuraea sp. K274.</title>
        <authorList>
            <person name="Veyisoglu A."/>
        </authorList>
    </citation>
    <scope>NUCLEOTIDE SEQUENCE</scope>
    <source>
        <strain evidence="9">K274</strain>
    </source>
</reference>
<evidence type="ECO:0000256" key="8">
    <source>
        <dbReference type="SAM" id="Phobius"/>
    </source>
</evidence>
<evidence type="ECO:0000256" key="2">
    <source>
        <dbReference type="ARBA" id="ARBA00022475"/>
    </source>
</evidence>
<evidence type="ECO:0000256" key="7">
    <source>
        <dbReference type="ARBA" id="ARBA00023136"/>
    </source>
</evidence>
<proteinExistence type="predicted"/>
<keyword evidence="7 8" id="KW-0472">Membrane</keyword>
<feature type="transmembrane region" description="Helical" evidence="8">
    <location>
        <begin position="154"/>
        <end position="172"/>
    </location>
</feature>
<feature type="transmembrane region" description="Helical" evidence="8">
    <location>
        <begin position="441"/>
        <end position="462"/>
    </location>
</feature>
<keyword evidence="5 8" id="KW-0812">Transmembrane</keyword>
<keyword evidence="6 8" id="KW-1133">Transmembrane helix</keyword>
<feature type="transmembrane region" description="Helical" evidence="8">
    <location>
        <begin position="468"/>
        <end position="487"/>
    </location>
</feature>
<dbReference type="GO" id="GO:0009103">
    <property type="term" value="P:lipopolysaccharide biosynthetic process"/>
    <property type="evidence" value="ECO:0007669"/>
    <property type="project" value="UniProtKB-ARBA"/>
</dbReference>
<evidence type="ECO:0000256" key="1">
    <source>
        <dbReference type="ARBA" id="ARBA00004651"/>
    </source>
</evidence>
<feature type="transmembrane region" description="Helical" evidence="8">
    <location>
        <begin position="35"/>
        <end position="55"/>
    </location>
</feature>
<dbReference type="RefSeq" id="WP_195893245.1">
    <property type="nucleotide sequence ID" value="NZ_JADOGI010000001.1"/>
</dbReference>
<gene>
    <name evidence="9" type="ORF">ITP53_00530</name>
</gene>
<evidence type="ECO:0000313" key="9">
    <source>
        <dbReference type="EMBL" id="MBF8184256.1"/>
    </source>
</evidence>
<keyword evidence="2" id="KW-1003">Cell membrane</keyword>
<feature type="transmembrane region" description="Helical" evidence="8">
    <location>
        <begin position="98"/>
        <end position="120"/>
    </location>
</feature>
<dbReference type="PANTHER" id="PTHR33908">
    <property type="entry name" value="MANNOSYLTRANSFERASE YKCB-RELATED"/>
    <property type="match status" value="1"/>
</dbReference>
<keyword evidence="10" id="KW-1185">Reference proteome</keyword>
<evidence type="ECO:0000256" key="4">
    <source>
        <dbReference type="ARBA" id="ARBA00022679"/>
    </source>
</evidence>
<feature type="transmembrane region" description="Helical" evidence="8">
    <location>
        <begin position="221"/>
        <end position="242"/>
    </location>
</feature>
<dbReference type="EMBL" id="JADOGI010000001">
    <property type="protein sequence ID" value="MBF8184256.1"/>
    <property type="molecule type" value="Genomic_DNA"/>
</dbReference>
<dbReference type="AlphaFoldDB" id="A0A931A140"/>
<dbReference type="GO" id="GO:0005886">
    <property type="term" value="C:plasma membrane"/>
    <property type="evidence" value="ECO:0007669"/>
    <property type="project" value="UniProtKB-SubCell"/>
</dbReference>
<accession>A0A931A140</accession>
<feature type="transmembrane region" description="Helical" evidence="8">
    <location>
        <begin position="184"/>
        <end position="209"/>
    </location>
</feature>
<keyword evidence="4" id="KW-0808">Transferase</keyword>
<dbReference type="InterPro" id="IPR050297">
    <property type="entry name" value="LipidA_mod_glycosyltrf_83"/>
</dbReference>
<protein>
    <recommendedName>
        <fullName evidence="11">Dolichyl-phosphate-mannose-protein mannosyltransferase</fullName>
    </recommendedName>
</protein>
<sequence>MATALVTAARERLLERRGSTGAGPGEAWRMCRRHWALLVLLTAGATLRIATHAAYQPALIYIDSIRYLELTRTLEPGGLNPLGYPVLLLSWILPFRDLALVALVQHVLGLAMGAGIYALLIRWNVRRWLAAAASAPVLLDAYQLQIEHNIMSDTLFQALLLGGLAALLWSPGSPSLPAISASGLLFGLAVTVRSVGMALVVVAVCAVVLVWRSPRRRRIGVLALILACFAAPLLLYSSWSLYYGKGFRFSSAVSGTLLYARVAPIADCDGLRAAGAPDHVIRLCPREPIAARQGPDYYAHDPGSPSHTVAAPRSMTRQEALYDFGVHVILNQPLDVAYAVAHDFAKGFAPVRTAASTDVPLERWRFQERYPAYSGHDPAQITREYGGEPPAADASWARFLRGYQDFGYMPGPLSAAGMIAGLLGAAGLGRRRTAGPPGLRAACLLPSIAGIALLTMSAASMFSWRYQLPALVLFPLAGALGVTALIGKPESPDQRHLRSSPR</sequence>
<dbReference type="Proteomes" id="UP000605361">
    <property type="component" value="Unassembled WGS sequence"/>
</dbReference>
<evidence type="ECO:0008006" key="11">
    <source>
        <dbReference type="Google" id="ProtNLM"/>
    </source>
</evidence>
<dbReference type="PANTHER" id="PTHR33908:SF11">
    <property type="entry name" value="MEMBRANE PROTEIN"/>
    <property type="match status" value="1"/>
</dbReference>
<evidence type="ECO:0000313" key="10">
    <source>
        <dbReference type="Proteomes" id="UP000605361"/>
    </source>
</evidence>
<dbReference type="GO" id="GO:0016763">
    <property type="term" value="F:pentosyltransferase activity"/>
    <property type="evidence" value="ECO:0007669"/>
    <property type="project" value="TreeGrafter"/>
</dbReference>